<reference evidence="1 2" key="1">
    <citation type="submission" date="2020-02" db="EMBL/GenBank/DDBJ databases">
        <title>Whole-genome analyses of novel actinobacteria.</title>
        <authorList>
            <person name="Sahin N."/>
            <person name="Tokatli A."/>
        </authorList>
    </citation>
    <scope>NUCLEOTIDE SEQUENCE [LARGE SCALE GENOMIC DNA]</scope>
    <source>
        <strain evidence="1 2">YC419</strain>
    </source>
</reference>
<dbReference type="EMBL" id="JAAKZX010000134">
    <property type="protein sequence ID" value="NGO46585.1"/>
    <property type="molecule type" value="Genomic_DNA"/>
</dbReference>
<name>A0ABX0DXC4_9ACTN</name>
<evidence type="ECO:0000313" key="1">
    <source>
        <dbReference type="EMBL" id="NGO46585.1"/>
    </source>
</evidence>
<evidence type="ECO:0000313" key="2">
    <source>
        <dbReference type="Proteomes" id="UP001518140"/>
    </source>
</evidence>
<comment type="caution">
    <text evidence="1">The sequence shown here is derived from an EMBL/GenBank/DDBJ whole genome shotgun (WGS) entry which is preliminary data.</text>
</comment>
<dbReference type="RefSeq" id="WP_165343116.1">
    <property type="nucleotide sequence ID" value="NZ_JAAKZX010000134.1"/>
</dbReference>
<dbReference type="Proteomes" id="UP001518140">
    <property type="component" value="Unassembled WGS sequence"/>
</dbReference>
<sequence>MPTISFEELGSLTGEMLPERSVLSTMVPLGGHGGGDGVGVAADSSSAAVAEGGDAAPRGVISTSACQAVNNMGSPGSLVNGGPALGALFPNSSFTCIPATTAVY</sequence>
<gene>
    <name evidence="1" type="ORF">G6048_32145</name>
</gene>
<organism evidence="1 2">
    <name type="scientific">Streptomyces ureilyticus</name>
    <dbReference type="NCBI Taxonomy" id="1775131"/>
    <lineage>
        <taxon>Bacteria</taxon>
        <taxon>Bacillati</taxon>
        <taxon>Actinomycetota</taxon>
        <taxon>Actinomycetes</taxon>
        <taxon>Kitasatosporales</taxon>
        <taxon>Streptomycetaceae</taxon>
        <taxon>Streptomyces</taxon>
    </lineage>
</organism>
<protein>
    <submittedName>
        <fullName evidence="1">Uncharacterized protein</fullName>
    </submittedName>
</protein>
<proteinExistence type="predicted"/>
<keyword evidence="2" id="KW-1185">Reference proteome</keyword>
<accession>A0ABX0DXC4</accession>